<evidence type="ECO:0000313" key="3">
    <source>
        <dbReference type="Proteomes" id="UP000030764"/>
    </source>
</evidence>
<sequence>MWLTCNNEDSKFQILYDDETVGSMPNAQREPDEEKNLFRKMKQRICAHGAKNHFNAQKLLYNTLAASCFLIVVSQGPIQMLEL</sequence>
<keyword evidence="1" id="KW-0472">Membrane</keyword>
<keyword evidence="3" id="KW-1185">Reference proteome</keyword>
<proteinExistence type="predicted"/>
<dbReference type="Proteomes" id="UP000030764">
    <property type="component" value="Unassembled WGS sequence"/>
</dbReference>
<evidence type="ECO:0000256" key="1">
    <source>
        <dbReference type="SAM" id="Phobius"/>
    </source>
</evidence>
<keyword evidence="1" id="KW-0812">Transmembrane</keyword>
<evidence type="ECO:0000313" key="2">
    <source>
        <dbReference type="EMBL" id="KFD47755.1"/>
    </source>
</evidence>
<name>A0A085LS09_9BILA</name>
<organism evidence="2 3">
    <name type="scientific">Trichuris suis</name>
    <name type="common">pig whipworm</name>
    <dbReference type="NCBI Taxonomy" id="68888"/>
    <lineage>
        <taxon>Eukaryota</taxon>
        <taxon>Metazoa</taxon>
        <taxon>Ecdysozoa</taxon>
        <taxon>Nematoda</taxon>
        <taxon>Enoplea</taxon>
        <taxon>Dorylaimia</taxon>
        <taxon>Trichinellida</taxon>
        <taxon>Trichuridae</taxon>
        <taxon>Trichuris</taxon>
    </lineage>
</organism>
<feature type="transmembrane region" description="Helical" evidence="1">
    <location>
        <begin position="59"/>
        <end position="78"/>
    </location>
</feature>
<dbReference type="AlphaFoldDB" id="A0A085LS09"/>
<keyword evidence="1" id="KW-1133">Transmembrane helix</keyword>
<protein>
    <submittedName>
        <fullName evidence="2">Uncharacterized protein</fullName>
    </submittedName>
</protein>
<gene>
    <name evidence="2" type="ORF">M513_11367</name>
</gene>
<reference evidence="2 3" key="1">
    <citation type="journal article" date="2014" name="Nat. Genet.">
        <title>Genome and transcriptome of the porcine whipworm Trichuris suis.</title>
        <authorList>
            <person name="Jex A.R."/>
            <person name="Nejsum P."/>
            <person name="Schwarz E.M."/>
            <person name="Hu L."/>
            <person name="Young N.D."/>
            <person name="Hall R.S."/>
            <person name="Korhonen P.K."/>
            <person name="Liao S."/>
            <person name="Thamsborg S."/>
            <person name="Xia J."/>
            <person name="Xu P."/>
            <person name="Wang S."/>
            <person name="Scheerlinck J.P."/>
            <person name="Hofmann A."/>
            <person name="Sternberg P.W."/>
            <person name="Wang J."/>
            <person name="Gasser R.B."/>
        </authorList>
    </citation>
    <scope>NUCLEOTIDE SEQUENCE [LARGE SCALE GENOMIC DNA]</scope>
    <source>
        <strain evidence="2">DCEP-RM93M</strain>
    </source>
</reference>
<dbReference type="EMBL" id="KL363315">
    <property type="protein sequence ID" value="KFD47755.1"/>
    <property type="molecule type" value="Genomic_DNA"/>
</dbReference>
<accession>A0A085LS09</accession>